<proteinExistence type="predicted"/>
<reference evidence="5 6" key="1">
    <citation type="journal article" date="2023" name="Microbiol. Spectr.">
        <title>Symbiosis of Carpenter Bees with Uncharacterized Lactic Acid Bacteria Showing NAD Auxotrophy.</title>
        <authorList>
            <person name="Kawasaki S."/>
            <person name="Ozawa K."/>
            <person name="Mori T."/>
            <person name="Yamamoto A."/>
            <person name="Ito M."/>
            <person name="Ohkuma M."/>
            <person name="Sakamoto M."/>
            <person name="Matsutani M."/>
        </authorList>
    </citation>
    <scope>NUCLEOTIDE SEQUENCE [LARGE SCALE GENOMIC DNA]</scope>
    <source>
        <strain evidence="5 6">KimC2</strain>
    </source>
</reference>
<dbReference type="CDD" id="cd19138">
    <property type="entry name" value="AKR_YeaE"/>
    <property type="match status" value="1"/>
</dbReference>
<evidence type="ECO:0000313" key="5">
    <source>
        <dbReference type="EMBL" id="BDR57367.1"/>
    </source>
</evidence>
<dbReference type="InterPro" id="IPR023210">
    <property type="entry name" value="NADP_OxRdtase_dom"/>
</dbReference>
<evidence type="ECO:0000259" key="4">
    <source>
        <dbReference type="Pfam" id="PF00248"/>
    </source>
</evidence>
<dbReference type="PRINTS" id="PR00069">
    <property type="entry name" value="ALDKETRDTASE"/>
</dbReference>
<dbReference type="Proteomes" id="UP001321804">
    <property type="component" value="Chromosome"/>
</dbReference>
<feature type="binding site" evidence="2">
    <location>
        <position position="111"/>
    </location>
    <ligand>
        <name>substrate</name>
    </ligand>
</feature>
<evidence type="ECO:0000313" key="6">
    <source>
        <dbReference type="Proteomes" id="UP001321804"/>
    </source>
</evidence>
<feature type="site" description="Lowers pKa of active site Tyr" evidence="3">
    <location>
        <position position="78"/>
    </location>
</feature>
<dbReference type="GO" id="GO:0016491">
    <property type="term" value="F:oxidoreductase activity"/>
    <property type="evidence" value="ECO:0007669"/>
    <property type="project" value="InterPro"/>
</dbReference>
<name>A0AAU9CTS5_9LACO</name>
<dbReference type="InterPro" id="IPR036812">
    <property type="entry name" value="NAD(P)_OxRdtase_dom_sf"/>
</dbReference>
<dbReference type="AlphaFoldDB" id="A0AAU9CTS5"/>
<feature type="active site" description="Proton donor" evidence="1">
    <location>
        <position position="52"/>
    </location>
</feature>
<organism evidence="5 6">
    <name type="scientific">Xylocopilactobacillus apis</name>
    <dbReference type="NCBI Taxonomy" id="2932183"/>
    <lineage>
        <taxon>Bacteria</taxon>
        <taxon>Bacillati</taxon>
        <taxon>Bacillota</taxon>
        <taxon>Bacilli</taxon>
        <taxon>Lactobacillales</taxon>
        <taxon>Lactobacillaceae</taxon>
        <taxon>Xylocopilactobacillus</taxon>
    </lineage>
</organism>
<evidence type="ECO:0000256" key="3">
    <source>
        <dbReference type="PIRSR" id="PIRSR000097-3"/>
    </source>
</evidence>
<dbReference type="Gene3D" id="3.20.20.100">
    <property type="entry name" value="NADP-dependent oxidoreductase domain"/>
    <property type="match status" value="1"/>
</dbReference>
<dbReference type="PANTHER" id="PTHR43638">
    <property type="entry name" value="OXIDOREDUCTASE, ALDO/KETO REDUCTASE FAMILY PROTEIN"/>
    <property type="match status" value="1"/>
</dbReference>
<dbReference type="KEGG" id="xak:KIMC2_19290"/>
<dbReference type="PIRSF" id="PIRSF000097">
    <property type="entry name" value="AKR"/>
    <property type="match status" value="1"/>
</dbReference>
<dbReference type="Pfam" id="PF00248">
    <property type="entry name" value="Aldo_ket_red"/>
    <property type="match status" value="1"/>
</dbReference>
<dbReference type="RefSeq" id="WP_317696412.1">
    <property type="nucleotide sequence ID" value="NZ_AP026801.1"/>
</dbReference>
<feature type="domain" description="NADP-dependent oxidoreductase" evidence="4">
    <location>
        <begin position="13"/>
        <end position="270"/>
    </location>
</feature>
<protein>
    <submittedName>
        <fullName evidence="5">Aldehyde oxidoreductase</fullName>
    </submittedName>
</protein>
<dbReference type="SUPFAM" id="SSF51430">
    <property type="entry name" value="NAD(P)-linked oxidoreductase"/>
    <property type="match status" value="1"/>
</dbReference>
<sequence>MKTVILAGKKVPAIGIGTWHMGSSRDTHDIQLKALQAGLDLGAKVIDTAEMYGSGDSEVLVGEAIKFYERADLFLISKFLPSNASSKRIEKSLDDSLKRLQTDYLDLYLYHWRGMTPLAETVNELERLKDTGKIHNWGISNFDTNDLKELWELPNGENAQTNEVLYNLASRGIEYDLIPWQKEHHLPLIAYSPVGAGVENHGLEIKQNPNVLRVAEKHNATSYQIMLAWVIRNGETIAIPQTSNPEHMKINLAAGEITLDSDDLLLLDQAYPKPTHKQILEQL</sequence>
<dbReference type="InterPro" id="IPR020471">
    <property type="entry name" value="AKR"/>
</dbReference>
<keyword evidence="6" id="KW-1185">Reference proteome</keyword>
<evidence type="ECO:0000256" key="1">
    <source>
        <dbReference type="PIRSR" id="PIRSR000097-1"/>
    </source>
</evidence>
<evidence type="ECO:0000256" key="2">
    <source>
        <dbReference type="PIRSR" id="PIRSR000097-2"/>
    </source>
</evidence>
<gene>
    <name evidence="5" type="ORF">KIMC2_19290</name>
</gene>
<dbReference type="EMBL" id="AP026801">
    <property type="protein sequence ID" value="BDR57367.1"/>
    <property type="molecule type" value="Genomic_DNA"/>
</dbReference>
<accession>A0AAU9CTS5</accession>
<dbReference type="PANTHER" id="PTHR43638:SF3">
    <property type="entry name" value="ALDEHYDE REDUCTASE"/>
    <property type="match status" value="1"/>
</dbReference>